<dbReference type="AlphaFoldDB" id="F5XRJ5"/>
<evidence type="ECO:0000313" key="1">
    <source>
        <dbReference type="EMBL" id="BAK34685.1"/>
    </source>
</evidence>
<dbReference type="eggNOG" id="ENOG502ZEIE">
    <property type="taxonomic scope" value="Bacteria"/>
</dbReference>
<protein>
    <submittedName>
        <fullName evidence="1">Uncharacterized protein</fullName>
    </submittedName>
</protein>
<accession>F5XRJ5</accession>
<dbReference type="Proteomes" id="UP000007947">
    <property type="component" value="Chromosome"/>
</dbReference>
<dbReference type="EMBL" id="AP012204">
    <property type="protein sequence ID" value="BAK34685.1"/>
    <property type="molecule type" value="Genomic_DNA"/>
</dbReference>
<gene>
    <name evidence="1" type="ordered locus">MLP_16710</name>
</gene>
<dbReference type="STRING" id="1032480.MLP_16710"/>
<sequence length="57" mass="6351">MSRNAAGDLLLTPMASIPRRELMIWENESVRESLQRGLDDVAQGRVAPLDDLLADDE</sequence>
<organism evidence="1 2">
    <name type="scientific">Microlunatus phosphovorus (strain ATCC 700054 / DSM 10555 / JCM 9379 / NBRC 101784 / NCIMB 13414 / VKM Ac-1990 / NM-1)</name>
    <dbReference type="NCBI Taxonomy" id="1032480"/>
    <lineage>
        <taxon>Bacteria</taxon>
        <taxon>Bacillati</taxon>
        <taxon>Actinomycetota</taxon>
        <taxon>Actinomycetes</taxon>
        <taxon>Propionibacteriales</taxon>
        <taxon>Propionibacteriaceae</taxon>
        <taxon>Microlunatus</taxon>
    </lineage>
</organism>
<name>F5XRJ5_MICPN</name>
<keyword evidence="2" id="KW-1185">Reference proteome</keyword>
<evidence type="ECO:0000313" key="2">
    <source>
        <dbReference type="Proteomes" id="UP000007947"/>
    </source>
</evidence>
<dbReference type="KEGG" id="mph:MLP_16710"/>
<proteinExistence type="predicted"/>
<dbReference type="HOGENOM" id="CLU_2991708_0_0_11"/>
<reference evidence="1 2" key="1">
    <citation type="submission" date="2011-05" db="EMBL/GenBank/DDBJ databases">
        <title>Whole genome sequence of Microlunatus phosphovorus NM-1.</title>
        <authorList>
            <person name="Hosoyama A."/>
            <person name="Sasaki K."/>
            <person name="Harada T."/>
            <person name="Igarashi R."/>
            <person name="Kawakoshi A."/>
            <person name="Sasagawa M."/>
            <person name="Fukada J."/>
            <person name="Nakamura S."/>
            <person name="Katano Y."/>
            <person name="Hanada S."/>
            <person name="Kamagata Y."/>
            <person name="Nakamura N."/>
            <person name="Yamazaki S."/>
            <person name="Fujita N."/>
        </authorList>
    </citation>
    <scope>NUCLEOTIDE SEQUENCE [LARGE SCALE GENOMIC DNA]</scope>
    <source>
        <strain evidence="2">ATCC 700054 / DSM 10555 / JCM 9379 / NBRC 101784 / NCIMB 13414 / VKM Ac-1990 / NM-1</strain>
    </source>
</reference>